<feature type="domain" description="N-acetyltransferase" evidence="1">
    <location>
        <begin position="18"/>
        <end position="182"/>
    </location>
</feature>
<dbReference type="OrthoDB" id="7852312at2"/>
<dbReference type="GeneID" id="67183776"/>
<dbReference type="GO" id="GO:0016747">
    <property type="term" value="F:acyltransferase activity, transferring groups other than amino-acyl groups"/>
    <property type="evidence" value="ECO:0007669"/>
    <property type="project" value="InterPro"/>
</dbReference>
<dbReference type="Pfam" id="PF13302">
    <property type="entry name" value="Acetyltransf_3"/>
    <property type="match status" value="1"/>
</dbReference>
<dbReference type="InterPro" id="IPR016181">
    <property type="entry name" value="Acyl_CoA_acyltransferase"/>
</dbReference>
<dbReference type="STRING" id="550540.Fbal_3572"/>
<dbReference type="PANTHER" id="PTHR43792">
    <property type="entry name" value="GNAT FAMILY, PUTATIVE (AFU_ORTHOLOGUE AFUA_3G00765)-RELATED-RELATED"/>
    <property type="match status" value="1"/>
</dbReference>
<dbReference type="eggNOG" id="COG1670">
    <property type="taxonomic scope" value="Bacteria"/>
</dbReference>
<dbReference type="RefSeq" id="WP_013347074.1">
    <property type="nucleotide sequence ID" value="NC_014541.1"/>
</dbReference>
<evidence type="ECO:0000313" key="3">
    <source>
        <dbReference type="Proteomes" id="UP000006683"/>
    </source>
</evidence>
<gene>
    <name evidence="2" type="ordered locus">Fbal_3572</name>
</gene>
<dbReference type="HOGENOM" id="CLU_013985_3_6_6"/>
<accession>E1SNW1</accession>
<reference evidence="2 3" key="1">
    <citation type="journal article" date="2010" name="Stand. Genomic Sci.">
        <title>Complete genome sequence of Ferrimonas balearica type strain (PAT).</title>
        <authorList>
            <person name="Nolan M."/>
            <person name="Sikorski J."/>
            <person name="Davenport K."/>
            <person name="Lucas S."/>
            <person name="Glavina Del Rio T."/>
            <person name="Tice H."/>
            <person name="Cheng J."/>
            <person name="Goodwin L."/>
            <person name="Pitluck S."/>
            <person name="Liolios K."/>
            <person name="Ivanova N."/>
            <person name="Mavromatis K."/>
            <person name="Ovchinnikova G."/>
            <person name="Pati A."/>
            <person name="Chen A."/>
            <person name="Palaniappan K."/>
            <person name="Land M."/>
            <person name="Hauser L."/>
            <person name="Chang Y."/>
            <person name="Jeffries C."/>
            <person name="Tapia R."/>
            <person name="Brettin T."/>
            <person name="Detter J."/>
            <person name="Han C."/>
            <person name="Yasawong M."/>
            <person name="Rohde M."/>
            <person name="Tindall B."/>
            <person name="Goker M."/>
            <person name="Woyke T."/>
            <person name="Bristow J."/>
            <person name="Eisen J."/>
            <person name="Markowitz V."/>
            <person name="Hugenholtz P."/>
            <person name="Kyrpides N."/>
            <person name="Klenk H."/>
            <person name="Lapidus A."/>
        </authorList>
    </citation>
    <scope>NUCLEOTIDE SEQUENCE [LARGE SCALE GENOMIC DNA]</scope>
    <source>
        <strain evidence="3">DSM 9799 / CCM 4581 / KCTC 23876 / PAT</strain>
    </source>
</reference>
<dbReference type="EMBL" id="CP002209">
    <property type="protein sequence ID" value="ADN77768.1"/>
    <property type="molecule type" value="Genomic_DNA"/>
</dbReference>
<dbReference type="Proteomes" id="UP000006683">
    <property type="component" value="Chromosome"/>
</dbReference>
<dbReference type="InterPro" id="IPR051531">
    <property type="entry name" value="N-acetyltransferase"/>
</dbReference>
<dbReference type="AlphaFoldDB" id="E1SNW1"/>
<dbReference type="SUPFAM" id="SSF55729">
    <property type="entry name" value="Acyl-CoA N-acyltransferases (Nat)"/>
    <property type="match status" value="1"/>
</dbReference>
<keyword evidence="3" id="KW-1185">Reference proteome</keyword>
<evidence type="ECO:0000259" key="1">
    <source>
        <dbReference type="PROSITE" id="PS51186"/>
    </source>
</evidence>
<dbReference type="InterPro" id="IPR000182">
    <property type="entry name" value="GNAT_dom"/>
</dbReference>
<name>E1SNW1_FERBD</name>
<proteinExistence type="predicted"/>
<dbReference type="PANTHER" id="PTHR43792:SF16">
    <property type="entry name" value="N-ACETYLTRANSFERASE DOMAIN-CONTAINING PROTEIN"/>
    <property type="match status" value="1"/>
</dbReference>
<keyword evidence="2" id="KW-0808">Transferase</keyword>
<evidence type="ECO:0000313" key="2">
    <source>
        <dbReference type="EMBL" id="ADN77768.1"/>
    </source>
</evidence>
<dbReference type="Gene3D" id="3.40.630.30">
    <property type="match status" value="1"/>
</dbReference>
<protein>
    <submittedName>
        <fullName evidence="2">GCN5-related N-acetyltransferase</fullName>
    </submittedName>
</protein>
<dbReference type="PROSITE" id="PS51186">
    <property type="entry name" value="GNAT"/>
    <property type="match status" value="1"/>
</dbReference>
<sequence length="198" mass="21567">MPLTTLLNGQSLPLKGEFHVRLMHEADLTACCTMLNDPQVNRHLFFAPASDEVYHGHLGPLLSRDAQRHAPVLAIVDAEQRFVGMAGLTKSGDKGVYELGYQLSAAAWGHGLATAASRLLLAIGFDELGATEIKADCYDSNQASKRVLEKTGLGRTIKEYGYFENGTIDRCWFAISEAQYRRSQQVAGTVTEKPAVAA</sequence>
<organism evidence="2 3">
    <name type="scientific">Ferrimonas balearica (strain DSM 9799 / CCM 4581 / KCTC 23876 / PAT)</name>
    <dbReference type="NCBI Taxonomy" id="550540"/>
    <lineage>
        <taxon>Bacteria</taxon>
        <taxon>Pseudomonadati</taxon>
        <taxon>Pseudomonadota</taxon>
        <taxon>Gammaproteobacteria</taxon>
        <taxon>Alteromonadales</taxon>
        <taxon>Ferrimonadaceae</taxon>
        <taxon>Ferrimonas</taxon>
    </lineage>
</organism>
<dbReference type="KEGG" id="fbl:Fbal_3572"/>